<comment type="caution">
    <text evidence="2">The sequence shown here is derived from an EMBL/GenBank/DDBJ whole genome shotgun (WGS) entry which is preliminary data.</text>
</comment>
<sequence length="92" mass="10421">MTPVTPALVMRMSTWREMSPAATMRRRPGTARRVRAVSVEFVTGHLRSARRAAGAVRGGRRHRRRSRRPARGCTCRAWPSAARGGWRRARRG</sequence>
<protein>
    <submittedName>
        <fullName evidence="2">Uncharacterized protein</fullName>
    </submittedName>
</protein>
<feature type="region of interest" description="Disordered" evidence="1">
    <location>
        <begin position="51"/>
        <end position="92"/>
    </location>
</feature>
<keyword evidence="3" id="KW-1185">Reference proteome</keyword>
<reference evidence="2 3" key="1">
    <citation type="submission" date="2019-07" db="EMBL/GenBank/DDBJ databases">
        <title>New species of Amycolatopsis and Streptomyces.</title>
        <authorList>
            <person name="Duangmal K."/>
            <person name="Teo W.F.A."/>
            <person name="Lipun K."/>
        </authorList>
    </citation>
    <scope>NUCLEOTIDE SEQUENCE [LARGE SCALE GENOMIC DNA]</scope>
    <source>
        <strain evidence="2 3">NBRC 109810</strain>
    </source>
</reference>
<evidence type="ECO:0000313" key="3">
    <source>
        <dbReference type="Proteomes" id="UP000325849"/>
    </source>
</evidence>
<dbReference type="AlphaFoldDB" id="A0A5N8VTK0"/>
<dbReference type="Proteomes" id="UP000325849">
    <property type="component" value="Unassembled WGS sequence"/>
</dbReference>
<name>A0A5N8VTK0_9ACTN</name>
<evidence type="ECO:0000313" key="2">
    <source>
        <dbReference type="EMBL" id="MPY37265.1"/>
    </source>
</evidence>
<accession>A0A5N8VTK0</accession>
<gene>
    <name evidence="2" type="ORF">FNH09_40490</name>
</gene>
<feature type="compositionally biased region" description="Basic residues" evidence="1">
    <location>
        <begin position="58"/>
        <end position="70"/>
    </location>
</feature>
<evidence type="ECO:0000256" key="1">
    <source>
        <dbReference type="SAM" id="MobiDB-lite"/>
    </source>
</evidence>
<proteinExistence type="predicted"/>
<organism evidence="2 3">
    <name type="scientific">Streptomyces adustus</name>
    <dbReference type="NCBI Taxonomy" id="1609272"/>
    <lineage>
        <taxon>Bacteria</taxon>
        <taxon>Bacillati</taxon>
        <taxon>Actinomycetota</taxon>
        <taxon>Actinomycetes</taxon>
        <taxon>Kitasatosporales</taxon>
        <taxon>Streptomycetaceae</taxon>
        <taxon>Streptomyces</taxon>
    </lineage>
</organism>
<dbReference type="EMBL" id="VJZD01000294">
    <property type="protein sequence ID" value="MPY37265.1"/>
    <property type="molecule type" value="Genomic_DNA"/>
</dbReference>